<feature type="domain" description="CheW-like" evidence="1">
    <location>
        <begin position="4"/>
        <end position="145"/>
    </location>
</feature>
<dbReference type="GO" id="GO:0007165">
    <property type="term" value="P:signal transduction"/>
    <property type="evidence" value="ECO:0007669"/>
    <property type="project" value="InterPro"/>
</dbReference>
<dbReference type="Proteomes" id="UP000523601">
    <property type="component" value="Unassembled WGS sequence"/>
</dbReference>
<keyword evidence="4" id="KW-1185">Reference proteome</keyword>
<dbReference type="Pfam" id="PF01584">
    <property type="entry name" value="CheW"/>
    <property type="match status" value="1"/>
</dbReference>
<dbReference type="PANTHER" id="PTHR22617">
    <property type="entry name" value="CHEMOTAXIS SENSOR HISTIDINE KINASE-RELATED"/>
    <property type="match status" value="1"/>
</dbReference>
<evidence type="ECO:0000313" key="5">
    <source>
        <dbReference type="Proteomes" id="UP000592216"/>
    </source>
</evidence>
<dbReference type="SMART" id="SM00260">
    <property type="entry name" value="CheW"/>
    <property type="match status" value="1"/>
</dbReference>
<comment type="caution">
    <text evidence="2">The sequence shown here is derived from an EMBL/GenBank/DDBJ whole genome shotgun (WGS) entry which is preliminary data.</text>
</comment>
<dbReference type="EMBL" id="JABCJE010000008">
    <property type="protein sequence ID" value="NVO24651.1"/>
    <property type="molecule type" value="Genomic_DNA"/>
</dbReference>
<dbReference type="Gene3D" id="2.40.50.180">
    <property type="entry name" value="CheA-289, Domain 4"/>
    <property type="match status" value="1"/>
</dbReference>
<evidence type="ECO:0000313" key="2">
    <source>
        <dbReference type="EMBL" id="NVO24651.1"/>
    </source>
</evidence>
<dbReference type="SUPFAM" id="SSF50341">
    <property type="entry name" value="CheW-like"/>
    <property type="match status" value="1"/>
</dbReference>
<protein>
    <submittedName>
        <fullName evidence="2">Chemotaxis protein CheW</fullName>
    </submittedName>
</protein>
<dbReference type="PANTHER" id="PTHR22617:SF23">
    <property type="entry name" value="CHEMOTAXIS PROTEIN CHEW"/>
    <property type="match status" value="1"/>
</dbReference>
<dbReference type="PROSITE" id="PS50851">
    <property type="entry name" value="CHEW"/>
    <property type="match status" value="1"/>
</dbReference>
<dbReference type="Proteomes" id="UP000592216">
    <property type="component" value="Unassembled WGS sequence"/>
</dbReference>
<gene>
    <name evidence="3" type="ORF">HJ526_15825</name>
    <name evidence="2" type="ORF">HJ536_14895</name>
</gene>
<reference evidence="4 5" key="1">
    <citation type="submission" date="2020-04" db="EMBL/GenBank/DDBJ databases">
        <title>Donghicola sp., a member of the Rhodobacteraceae family isolated from mangrove forest in Thailand.</title>
        <authorList>
            <person name="Charoenyingcharoen P."/>
            <person name="Yukphan P."/>
        </authorList>
    </citation>
    <scope>NUCLEOTIDE SEQUENCE [LARGE SCALE GENOMIC DNA]</scope>
    <source>
        <strain evidence="2 5">B5-SW-15</strain>
        <strain evidence="3 4">C2-DW-16</strain>
    </source>
</reference>
<dbReference type="Gene3D" id="2.30.30.40">
    <property type="entry name" value="SH3 Domains"/>
    <property type="match status" value="1"/>
</dbReference>
<evidence type="ECO:0000313" key="4">
    <source>
        <dbReference type="Proteomes" id="UP000523601"/>
    </source>
</evidence>
<dbReference type="AlphaFoldDB" id="A0A850QFM0"/>
<dbReference type="RefSeq" id="WP_176855588.1">
    <property type="nucleotide sequence ID" value="NZ_JABCJD010000009.1"/>
</dbReference>
<organism evidence="2 5">
    <name type="scientific">Donghicola mangrovi</name>
    <dbReference type="NCBI Taxonomy" id="2729614"/>
    <lineage>
        <taxon>Bacteria</taxon>
        <taxon>Pseudomonadati</taxon>
        <taxon>Pseudomonadota</taxon>
        <taxon>Alphaproteobacteria</taxon>
        <taxon>Rhodobacterales</taxon>
        <taxon>Roseobacteraceae</taxon>
        <taxon>Donghicola</taxon>
    </lineage>
</organism>
<dbReference type="GO" id="GO:0005829">
    <property type="term" value="C:cytosol"/>
    <property type="evidence" value="ECO:0007669"/>
    <property type="project" value="TreeGrafter"/>
</dbReference>
<dbReference type="InterPro" id="IPR036061">
    <property type="entry name" value="CheW-like_dom_sf"/>
</dbReference>
<dbReference type="EMBL" id="JABCJD010000009">
    <property type="protein sequence ID" value="NVO28899.1"/>
    <property type="molecule type" value="Genomic_DNA"/>
</dbReference>
<name>A0A850QFM0_9RHOB</name>
<proteinExistence type="predicted"/>
<sequence length="153" mass="17235">MDLTAPFLTLEIDDGLYAISIDHVREILDVREITRLPNAPMHLMGLIDLRGSSIPIADMRSLMGFMSTYDDANTRFVVVEVADRLIGLRCDKVREVIRIDEGSFETIELDRLLNWRERAVLGTARYNKRPLTLLDISELFGGFGGGGFFEAAE</sequence>
<accession>A0A850QFM0</accession>
<dbReference type="InterPro" id="IPR002545">
    <property type="entry name" value="CheW-lke_dom"/>
</dbReference>
<dbReference type="InterPro" id="IPR039315">
    <property type="entry name" value="CheW"/>
</dbReference>
<evidence type="ECO:0000259" key="1">
    <source>
        <dbReference type="PROSITE" id="PS50851"/>
    </source>
</evidence>
<dbReference type="GO" id="GO:0006935">
    <property type="term" value="P:chemotaxis"/>
    <property type="evidence" value="ECO:0007669"/>
    <property type="project" value="InterPro"/>
</dbReference>
<evidence type="ECO:0000313" key="3">
    <source>
        <dbReference type="EMBL" id="NVO28899.1"/>
    </source>
</evidence>